<gene>
    <name evidence="1" type="ORF">SAMN02745857_00453</name>
</gene>
<proteinExistence type="predicted"/>
<evidence type="ECO:0008006" key="3">
    <source>
        <dbReference type="Google" id="ProtNLM"/>
    </source>
</evidence>
<dbReference type="Proteomes" id="UP000192761">
    <property type="component" value="Unassembled WGS sequence"/>
</dbReference>
<protein>
    <recommendedName>
        <fullName evidence="3">Tryptophan synthase subunit beta like protein</fullName>
    </recommendedName>
</protein>
<dbReference type="EMBL" id="FWXD01000002">
    <property type="protein sequence ID" value="SMC18028.1"/>
    <property type="molecule type" value="Genomic_DNA"/>
</dbReference>
<keyword evidence="2" id="KW-1185">Reference proteome</keyword>
<name>A0A1W1X2S6_9NEIS</name>
<dbReference type="OrthoDB" id="8527830at2"/>
<reference evidence="1 2" key="1">
    <citation type="submission" date="2017-04" db="EMBL/GenBank/DDBJ databases">
        <authorList>
            <person name="Afonso C.L."/>
            <person name="Miller P.J."/>
            <person name="Scott M.A."/>
            <person name="Spackman E."/>
            <person name="Goraichik I."/>
            <person name="Dimitrov K.M."/>
            <person name="Suarez D.L."/>
            <person name="Swayne D.E."/>
        </authorList>
    </citation>
    <scope>NUCLEOTIDE SEQUENCE [LARGE SCALE GENOMIC DNA]</scope>
    <source>
        <strain evidence="1 2">DSM 23236</strain>
    </source>
</reference>
<evidence type="ECO:0000313" key="1">
    <source>
        <dbReference type="EMBL" id="SMC18028.1"/>
    </source>
</evidence>
<dbReference type="STRING" id="1121001.SAMN02745857_00453"/>
<evidence type="ECO:0000313" key="2">
    <source>
        <dbReference type="Proteomes" id="UP000192761"/>
    </source>
</evidence>
<accession>A0A1W1X2S6</accession>
<sequence>MPYALRAADGTIKALFQSAEGEAQEYLPQGSPEVQAFLGLAADTAALGDLDQDLIRVLEDLIDVLIHKNLLRITDLPPEAQSKLLTRKRVRNQLYPPSMVLGPDDGVL</sequence>
<dbReference type="AlphaFoldDB" id="A0A1W1X2S6"/>
<organism evidence="1 2">
    <name type="scientific">Andreprevotia lacus DSM 23236</name>
    <dbReference type="NCBI Taxonomy" id="1121001"/>
    <lineage>
        <taxon>Bacteria</taxon>
        <taxon>Pseudomonadati</taxon>
        <taxon>Pseudomonadota</taxon>
        <taxon>Betaproteobacteria</taxon>
        <taxon>Neisseriales</taxon>
        <taxon>Chitinibacteraceae</taxon>
        <taxon>Andreprevotia</taxon>
    </lineage>
</organism>
<dbReference type="RefSeq" id="WP_084088922.1">
    <property type="nucleotide sequence ID" value="NZ_FWXD01000002.1"/>
</dbReference>